<dbReference type="Proteomes" id="UP000598217">
    <property type="component" value="Unassembled WGS sequence"/>
</dbReference>
<evidence type="ECO:0000313" key="2">
    <source>
        <dbReference type="EMBL" id="MBE1456450.1"/>
    </source>
</evidence>
<keyword evidence="1" id="KW-0812">Transmembrane</keyword>
<organism evidence="2 3">
    <name type="scientific">Nocardiopsis terrae</name>
    <dbReference type="NCBI Taxonomy" id="372655"/>
    <lineage>
        <taxon>Bacteria</taxon>
        <taxon>Bacillati</taxon>
        <taxon>Actinomycetota</taxon>
        <taxon>Actinomycetes</taxon>
        <taxon>Streptosporangiales</taxon>
        <taxon>Nocardiopsidaceae</taxon>
        <taxon>Nocardiopsis</taxon>
    </lineage>
</organism>
<comment type="caution">
    <text evidence="2">The sequence shown here is derived from an EMBL/GenBank/DDBJ whole genome shotgun (WGS) entry which is preliminary data.</text>
</comment>
<reference evidence="2 3" key="1">
    <citation type="submission" date="2020-10" db="EMBL/GenBank/DDBJ databases">
        <title>Sequencing the genomes of 1000 actinobacteria strains.</title>
        <authorList>
            <person name="Klenk H.-P."/>
        </authorList>
    </citation>
    <scope>NUCLEOTIDE SEQUENCE [LARGE SCALE GENOMIC DNA]</scope>
    <source>
        <strain evidence="2 3">DSM 45157</strain>
    </source>
</reference>
<proteinExistence type="predicted"/>
<protein>
    <submittedName>
        <fullName evidence="2">Uncharacterized protein</fullName>
    </submittedName>
</protein>
<evidence type="ECO:0000313" key="3">
    <source>
        <dbReference type="Proteomes" id="UP000598217"/>
    </source>
</evidence>
<feature type="transmembrane region" description="Helical" evidence="1">
    <location>
        <begin position="12"/>
        <end position="33"/>
    </location>
</feature>
<keyword evidence="3" id="KW-1185">Reference proteome</keyword>
<evidence type="ECO:0000256" key="1">
    <source>
        <dbReference type="SAM" id="Phobius"/>
    </source>
</evidence>
<dbReference type="RefSeq" id="WP_191268511.1">
    <property type="nucleotide sequence ID" value="NZ_BMXJ01000002.1"/>
</dbReference>
<name>A0ABR9HCC7_9ACTN</name>
<keyword evidence="1" id="KW-1133">Transmembrane helix</keyword>
<dbReference type="EMBL" id="JADBDY010000001">
    <property type="protein sequence ID" value="MBE1456450.1"/>
    <property type="molecule type" value="Genomic_DNA"/>
</dbReference>
<sequence>MPSKRRKFSAFAKILLILTFVCGLFVAGGYYVLTTFEPLDTQEEPEPGCRLGLADGRYEMEVAQAVNAATVGGVAFSRDLPEEAVTVAYATVWQESTFYNVEYGDLDSLGLFQQRPSQEWGEPDEILDPVFASRSFYDKLSEVNGWEGLPVYEAAQHVQRSAHGFAYDQHEELSADMAEVFTGRAGPSMTCWFDAESVEEMRASDTDVAGAQEEMARVFGTDPAQLPVDPESNSGSGSVGRTGDLGWAMALWAVAHAEEYGITSVTYEDQRWQASDGVDGAEEWSRVEEDRAANGRVVLR</sequence>
<gene>
    <name evidence="2" type="ORF">H4W79_000664</name>
</gene>
<accession>A0ABR9HCC7</accession>
<keyword evidence="1" id="KW-0472">Membrane</keyword>